<dbReference type="AlphaFoldDB" id="A0A4U7AV66"/>
<feature type="compositionally biased region" description="Low complexity" evidence="1">
    <location>
        <begin position="755"/>
        <end position="774"/>
    </location>
</feature>
<feature type="region of interest" description="Disordered" evidence="1">
    <location>
        <begin position="567"/>
        <end position="592"/>
    </location>
</feature>
<gene>
    <name evidence="2" type="ORF">C1H76_7351</name>
</gene>
<protein>
    <submittedName>
        <fullName evidence="2">Uncharacterized protein</fullName>
    </submittedName>
</protein>
<evidence type="ECO:0000313" key="3">
    <source>
        <dbReference type="Proteomes" id="UP000308133"/>
    </source>
</evidence>
<feature type="compositionally biased region" description="Low complexity" evidence="1">
    <location>
        <begin position="1"/>
        <end position="13"/>
    </location>
</feature>
<dbReference type="Proteomes" id="UP000308133">
    <property type="component" value="Unassembled WGS sequence"/>
</dbReference>
<feature type="region of interest" description="Disordered" evidence="1">
    <location>
        <begin position="696"/>
        <end position="862"/>
    </location>
</feature>
<evidence type="ECO:0000313" key="2">
    <source>
        <dbReference type="EMBL" id="TKX20540.1"/>
    </source>
</evidence>
<name>A0A4U7AV66_9PEZI</name>
<feature type="compositionally biased region" description="Polar residues" evidence="1">
    <location>
        <begin position="208"/>
        <end position="217"/>
    </location>
</feature>
<sequence>MENSGVASSSVESEALRESMIIDRSAMSEDSDNEIESSDSASNTNRSHGTRRLSSSTAGSVTQNQTTASTTPHEVTDAAGPSQSNPVDEPAERMGSAYQHVAGPPTWYPGVADPGPPVDIAGDQVLNALSASPRSPTKKSPFKVPGSEKRQGVHHRAFGRRSERVFAEAAAQNVLFPPNVSPDSPSRYVATGMSNTDPVVRPGLIQKQLRQQTQAHDSSTRSEDLNERPVSRSADADSAELEQSPELKGQEVHIRDFAAEHVRRPSSKSSAGGPPNFSHFEDISWEKAAKASAIEDSSPSPSPSPSTKTDPPRPSNAEEGRPLQTSLDTNSVAETTKFLSKGNEKKLTPPSPGLALAVASTDTRNGSSAALPRAPEVEPQSNTANTGEQRRNDPPLSLPSPETISATDINPSPSRNSRQRSYTRAKTKRSWEEMQMAVFALWRYIVPIPHGHLDGFDLEDAPPRRSVLPTLLPGRYPPSDQPGSGPHAVDATERRHPLQSRSATVTNPIWRETASGPTANRASTHFRNTDYILALYADAGRRKKFRHYTFSDGDRRNLSNPWAVAVKQPSEPSNSDQGDNDPLNRAEADTGQTTMKTVDTLAQQMPPRDAVCTTAVSQPQRNRPKRLSIVTEPIRWFSRTLSDAVSPLTATAEDRLQSLEALGIVGNPVELPRKPSIFSAPFRWFRFHSEAISPRTTIPEDQELTSTELVPAATSEEDPSKRADSGPGGGEGQRQRQNDSVTSSLYCPDEELYSRRPSTASTVTTTQRTSPRPTVDTRSAQGNESAIAVSHEDDLISPKSGPREQSGSSSGQLTTSTSARALTTAPGHSSAETAGAPTSTMPRGKKSSLRSPHTPKKNIRVRTPVEGEHQLVKVPIEMTHYGEFARESRGDRERLGSIEDETMFNRARALIVLETEAKELNRLCGLPEEDRIDVDQNELHARTSGVKKTMGGVKLKKRAQLRVARQEAQTPDEISKSQSHNMAALARNLDDKDLAASLRKA</sequence>
<feature type="region of interest" description="Disordered" evidence="1">
    <location>
        <begin position="1"/>
        <end position="158"/>
    </location>
</feature>
<feature type="compositionally biased region" description="Basic residues" evidence="1">
    <location>
        <begin position="843"/>
        <end position="860"/>
    </location>
</feature>
<accession>A0A4U7AV66</accession>
<proteinExistence type="predicted"/>
<feature type="region of interest" description="Disordered" evidence="1">
    <location>
        <begin position="176"/>
        <end position="429"/>
    </location>
</feature>
<feature type="region of interest" description="Disordered" evidence="1">
    <location>
        <begin position="964"/>
        <end position="989"/>
    </location>
</feature>
<feature type="compositionally biased region" description="Basic and acidic residues" evidence="1">
    <location>
        <begin position="279"/>
        <end position="289"/>
    </location>
</feature>
<feature type="compositionally biased region" description="Polar residues" evidence="1">
    <location>
        <begin position="826"/>
        <end position="841"/>
    </location>
</feature>
<feature type="compositionally biased region" description="Basic and acidic residues" evidence="1">
    <location>
        <begin position="248"/>
        <end position="263"/>
    </location>
</feature>
<feature type="compositionally biased region" description="Basic and acidic residues" evidence="1">
    <location>
        <begin position="218"/>
        <end position="230"/>
    </location>
</feature>
<reference evidence="2 3" key="1">
    <citation type="submission" date="2018-02" db="EMBL/GenBank/DDBJ databases">
        <title>Draft genome sequences of Elsinoe sp., causing black scab on jojoba.</title>
        <authorList>
            <person name="Stodart B."/>
            <person name="Jeffress S."/>
            <person name="Ash G."/>
            <person name="Arun Chinnappa K."/>
        </authorList>
    </citation>
    <scope>NUCLEOTIDE SEQUENCE [LARGE SCALE GENOMIC DNA]</scope>
    <source>
        <strain evidence="2 3">Hillstone_2</strain>
    </source>
</reference>
<feature type="compositionally biased region" description="Basic residues" evidence="1">
    <location>
        <begin position="417"/>
        <end position="428"/>
    </location>
</feature>
<dbReference type="EMBL" id="PTQR01000088">
    <property type="protein sequence ID" value="TKX20540.1"/>
    <property type="molecule type" value="Genomic_DNA"/>
</dbReference>
<feature type="compositionally biased region" description="Low complexity" evidence="1">
    <location>
        <begin position="805"/>
        <end position="825"/>
    </location>
</feature>
<evidence type="ECO:0000256" key="1">
    <source>
        <dbReference type="SAM" id="MobiDB-lite"/>
    </source>
</evidence>
<comment type="caution">
    <text evidence="2">The sequence shown here is derived from an EMBL/GenBank/DDBJ whole genome shotgun (WGS) entry which is preliminary data.</text>
</comment>
<feature type="compositionally biased region" description="Polar residues" evidence="1">
    <location>
        <begin position="323"/>
        <end position="338"/>
    </location>
</feature>
<feature type="compositionally biased region" description="Polar residues" evidence="1">
    <location>
        <begin position="43"/>
        <end position="73"/>
    </location>
</feature>
<organism evidence="2 3">
    <name type="scientific">Elsinoe australis</name>
    <dbReference type="NCBI Taxonomy" id="40998"/>
    <lineage>
        <taxon>Eukaryota</taxon>
        <taxon>Fungi</taxon>
        <taxon>Dikarya</taxon>
        <taxon>Ascomycota</taxon>
        <taxon>Pezizomycotina</taxon>
        <taxon>Dothideomycetes</taxon>
        <taxon>Dothideomycetidae</taxon>
        <taxon>Myriangiales</taxon>
        <taxon>Elsinoaceae</taxon>
        <taxon>Elsinoe</taxon>
    </lineage>
</organism>
<feature type="compositionally biased region" description="Polar residues" evidence="1">
    <location>
        <begin position="400"/>
        <end position="409"/>
    </location>
</feature>
<feature type="region of interest" description="Disordered" evidence="1">
    <location>
        <begin position="467"/>
        <end position="522"/>
    </location>
</feature>